<keyword evidence="2" id="KW-1185">Reference proteome</keyword>
<reference evidence="1 2" key="1">
    <citation type="submission" date="2021-06" db="EMBL/GenBank/DDBJ databases">
        <title>Caerostris extrusa draft genome.</title>
        <authorList>
            <person name="Kono N."/>
            <person name="Arakawa K."/>
        </authorList>
    </citation>
    <scope>NUCLEOTIDE SEQUENCE [LARGE SCALE GENOMIC DNA]</scope>
</reference>
<organism evidence="1 2">
    <name type="scientific">Caerostris extrusa</name>
    <name type="common">Bark spider</name>
    <name type="synonym">Caerostris bankana</name>
    <dbReference type="NCBI Taxonomy" id="172846"/>
    <lineage>
        <taxon>Eukaryota</taxon>
        <taxon>Metazoa</taxon>
        <taxon>Ecdysozoa</taxon>
        <taxon>Arthropoda</taxon>
        <taxon>Chelicerata</taxon>
        <taxon>Arachnida</taxon>
        <taxon>Araneae</taxon>
        <taxon>Araneomorphae</taxon>
        <taxon>Entelegynae</taxon>
        <taxon>Araneoidea</taxon>
        <taxon>Araneidae</taxon>
        <taxon>Caerostris</taxon>
    </lineage>
</organism>
<comment type="caution">
    <text evidence="1">The sequence shown here is derived from an EMBL/GenBank/DDBJ whole genome shotgun (WGS) entry which is preliminary data.</text>
</comment>
<name>A0AAV4XC72_CAEEX</name>
<proteinExistence type="predicted"/>
<dbReference type="EMBL" id="BPLR01000186">
    <property type="protein sequence ID" value="GIY92710.1"/>
    <property type="molecule type" value="Genomic_DNA"/>
</dbReference>
<gene>
    <name evidence="1" type="ORF">CEXT_91931</name>
</gene>
<accession>A0AAV4XC72</accession>
<dbReference type="AlphaFoldDB" id="A0AAV4XC72"/>
<evidence type="ECO:0000313" key="2">
    <source>
        <dbReference type="Proteomes" id="UP001054945"/>
    </source>
</evidence>
<evidence type="ECO:0000313" key="1">
    <source>
        <dbReference type="EMBL" id="GIY92710.1"/>
    </source>
</evidence>
<protein>
    <submittedName>
        <fullName evidence="1">Uncharacterized protein</fullName>
    </submittedName>
</protein>
<sequence>MNAVLPTMQEILPLSLYLQTRLSPAATLIYEQQSGRHSLRKSGIQPSSPRVPCESAFVHPGKSGIEPSSSQAPCESALAHPGYRLLIRHDLPLSPRLDHATGCLRPECLCSKSSDEMARKLRLRTDESGLRRGINGGLCLISECGLRIGKEKGRWNEIINFEY</sequence>
<dbReference type="Proteomes" id="UP001054945">
    <property type="component" value="Unassembled WGS sequence"/>
</dbReference>